<dbReference type="Proteomes" id="UP000008063">
    <property type="component" value="Unassembled WGS sequence"/>
</dbReference>
<dbReference type="InParanoid" id="F8PQM4"/>
<accession>F8PQM4</accession>
<dbReference type="PANTHER" id="PTHR10343:SF94">
    <property type="entry name" value="MDG1P"/>
    <property type="match status" value="1"/>
</dbReference>
<evidence type="ECO:0000313" key="3">
    <source>
        <dbReference type="EMBL" id="EGO01584.1"/>
    </source>
</evidence>
<dbReference type="GO" id="GO:0031588">
    <property type="term" value="C:nucleotide-activated protein kinase complex"/>
    <property type="evidence" value="ECO:0007669"/>
    <property type="project" value="TreeGrafter"/>
</dbReference>
<dbReference type="GO" id="GO:0005737">
    <property type="term" value="C:cytoplasm"/>
    <property type="evidence" value="ECO:0007669"/>
    <property type="project" value="TreeGrafter"/>
</dbReference>
<dbReference type="Pfam" id="PF16561">
    <property type="entry name" value="AMPK1_CBM"/>
    <property type="match status" value="1"/>
</dbReference>
<dbReference type="GO" id="GO:0007165">
    <property type="term" value="P:signal transduction"/>
    <property type="evidence" value="ECO:0007669"/>
    <property type="project" value="TreeGrafter"/>
</dbReference>
<dbReference type="InterPro" id="IPR032640">
    <property type="entry name" value="AMPK1_CBM"/>
</dbReference>
<sequence>MDDLHEVNFEWPGMDATDVIVTGTFDQWSSSIHLTKDPSSFQGKVRIPWGEKIVYKFIVDGNWVTHSDHPIEADSSGNRNNVYTAPQKPE</sequence>
<dbReference type="STRING" id="936435.F8PQM4"/>
<dbReference type="InterPro" id="IPR050827">
    <property type="entry name" value="CRP1_MDG1_kinase"/>
</dbReference>
<protein>
    <submittedName>
        <fullName evidence="3">Carbohydrate-binding module family 48 protein</fullName>
    </submittedName>
</protein>
<feature type="region of interest" description="Disordered" evidence="1">
    <location>
        <begin position="69"/>
        <end position="90"/>
    </location>
</feature>
<dbReference type="SUPFAM" id="SSF81296">
    <property type="entry name" value="E set domains"/>
    <property type="match status" value="1"/>
</dbReference>
<reference evidence="4" key="1">
    <citation type="journal article" date="2011" name="Science">
        <title>The plant cell wall-decomposing machinery underlies the functional diversity of forest fungi.</title>
        <authorList>
            <person name="Eastwood D.C."/>
            <person name="Floudas D."/>
            <person name="Binder M."/>
            <person name="Majcherczyk A."/>
            <person name="Schneider P."/>
            <person name="Aerts A."/>
            <person name="Asiegbu F.O."/>
            <person name="Baker S.E."/>
            <person name="Barry K."/>
            <person name="Bendiksby M."/>
            <person name="Blumentritt M."/>
            <person name="Coutinho P.M."/>
            <person name="Cullen D."/>
            <person name="de Vries R.P."/>
            <person name="Gathman A."/>
            <person name="Goodell B."/>
            <person name="Henrissat B."/>
            <person name="Ihrmark K."/>
            <person name="Kauserud H."/>
            <person name="Kohler A."/>
            <person name="LaButti K."/>
            <person name="Lapidus A."/>
            <person name="Lavin J.L."/>
            <person name="Lee Y.-H."/>
            <person name="Lindquist E."/>
            <person name="Lilly W."/>
            <person name="Lucas S."/>
            <person name="Morin E."/>
            <person name="Murat C."/>
            <person name="Oguiza J.A."/>
            <person name="Park J."/>
            <person name="Pisabarro A.G."/>
            <person name="Riley R."/>
            <person name="Rosling A."/>
            <person name="Salamov A."/>
            <person name="Schmidt O."/>
            <person name="Schmutz J."/>
            <person name="Skrede I."/>
            <person name="Stenlid J."/>
            <person name="Wiebenga A."/>
            <person name="Xie X."/>
            <person name="Kuees U."/>
            <person name="Hibbett D.S."/>
            <person name="Hoffmeister D."/>
            <person name="Hoegberg N."/>
            <person name="Martin F."/>
            <person name="Grigoriev I.V."/>
            <person name="Watkinson S.C."/>
        </authorList>
    </citation>
    <scope>NUCLEOTIDE SEQUENCE [LARGE SCALE GENOMIC DNA]</scope>
    <source>
        <strain evidence="4">strain S7.3</strain>
    </source>
</reference>
<feature type="domain" description="AMP-activated protein kinase glycogen-binding" evidence="2">
    <location>
        <begin position="7"/>
        <end position="85"/>
    </location>
</feature>
<evidence type="ECO:0000313" key="4">
    <source>
        <dbReference type="Proteomes" id="UP000008063"/>
    </source>
</evidence>
<dbReference type="HOGENOM" id="CLU_2446805_0_0_1"/>
<keyword evidence="4" id="KW-1185">Reference proteome</keyword>
<dbReference type="AlphaFoldDB" id="F8PQM4"/>
<feature type="compositionally biased region" description="Polar residues" evidence="1">
    <location>
        <begin position="75"/>
        <end position="84"/>
    </location>
</feature>
<gene>
    <name evidence="3" type="ORF">SERLA73DRAFT_26880</name>
</gene>
<dbReference type="PANTHER" id="PTHR10343">
    <property type="entry name" value="5'-AMP-ACTIVATED PROTEIN KINASE , BETA SUBUNIT"/>
    <property type="match status" value="1"/>
</dbReference>
<evidence type="ECO:0000256" key="1">
    <source>
        <dbReference type="SAM" id="MobiDB-lite"/>
    </source>
</evidence>
<name>F8PQM4_SERL3</name>
<dbReference type="OMA" id="HEVLFEW"/>
<dbReference type="InterPro" id="IPR013783">
    <property type="entry name" value="Ig-like_fold"/>
</dbReference>
<dbReference type="OrthoDB" id="5873279at2759"/>
<dbReference type="GO" id="GO:0005634">
    <property type="term" value="C:nucleus"/>
    <property type="evidence" value="ECO:0007669"/>
    <property type="project" value="TreeGrafter"/>
</dbReference>
<dbReference type="EMBL" id="GL945477">
    <property type="protein sequence ID" value="EGO01584.1"/>
    <property type="molecule type" value="Genomic_DNA"/>
</dbReference>
<proteinExistence type="predicted"/>
<organism evidence="4">
    <name type="scientific">Serpula lacrymans var. lacrymans (strain S7.3)</name>
    <name type="common">Dry rot fungus</name>
    <dbReference type="NCBI Taxonomy" id="936435"/>
    <lineage>
        <taxon>Eukaryota</taxon>
        <taxon>Fungi</taxon>
        <taxon>Dikarya</taxon>
        <taxon>Basidiomycota</taxon>
        <taxon>Agaricomycotina</taxon>
        <taxon>Agaricomycetes</taxon>
        <taxon>Agaricomycetidae</taxon>
        <taxon>Boletales</taxon>
        <taxon>Coniophorineae</taxon>
        <taxon>Serpulaceae</taxon>
        <taxon>Serpula</taxon>
    </lineage>
</organism>
<dbReference type="GO" id="GO:0019901">
    <property type="term" value="F:protein kinase binding"/>
    <property type="evidence" value="ECO:0007669"/>
    <property type="project" value="TreeGrafter"/>
</dbReference>
<dbReference type="InterPro" id="IPR014756">
    <property type="entry name" value="Ig_E-set"/>
</dbReference>
<evidence type="ECO:0000259" key="2">
    <source>
        <dbReference type="Pfam" id="PF16561"/>
    </source>
</evidence>
<dbReference type="CDD" id="cd02859">
    <property type="entry name" value="E_set_AMPKbeta_like_N"/>
    <property type="match status" value="1"/>
</dbReference>
<dbReference type="Gene3D" id="2.60.40.10">
    <property type="entry name" value="Immunoglobulins"/>
    <property type="match status" value="1"/>
</dbReference>
<feature type="non-terminal residue" evidence="3">
    <location>
        <position position="90"/>
    </location>
</feature>